<dbReference type="InterPro" id="IPR001873">
    <property type="entry name" value="ENaC"/>
</dbReference>
<keyword evidence="7 11" id="KW-0406">Ion transport</keyword>
<dbReference type="Pfam" id="PF00858">
    <property type="entry name" value="ASC"/>
    <property type="match status" value="1"/>
</dbReference>
<dbReference type="PRINTS" id="PR01078">
    <property type="entry name" value="AMINACHANNEL"/>
</dbReference>
<dbReference type="InParanoid" id="E4XAT9"/>
<evidence type="ECO:0000256" key="4">
    <source>
        <dbReference type="ARBA" id="ARBA00022692"/>
    </source>
</evidence>
<evidence type="ECO:0000256" key="5">
    <source>
        <dbReference type="ARBA" id="ARBA00022989"/>
    </source>
</evidence>
<evidence type="ECO:0000256" key="12">
    <source>
        <dbReference type="SAM" id="Phobius"/>
    </source>
</evidence>
<evidence type="ECO:0000256" key="8">
    <source>
        <dbReference type="ARBA" id="ARBA00023136"/>
    </source>
</evidence>
<evidence type="ECO:0000256" key="11">
    <source>
        <dbReference type="RuleBase" id="RU000679"/>
    </source>
</evidence>
<dbReference type="PANTHER" id="PTHR11690">
    <property type="entry name" value="AMILORIDE-SENSITIVE SODIUM CHANNEL-RELATED"/>
    <property type="match status" value="1"/>
</dbReference>
<evidence type="ECO:0000256" key="1">
    <source>
        <dbReference type="ARBA" id="ARBA00004141"/>
    </source>
</evidence>
<keyword evidence="6" id="KW-0915">Sodium</keyword>
<accession>E4XAT9</accession>
<dbReference type="Proteomes" id="UP000001307">
    <property type="component" value="Unassembled WGS sequence"/>
</dbReference>
<name>E4XAT9_OIKDI</name>
<dbReference type="GO" id="GO:0015280">
    <property type="term" value="F:ligand-gated sodium channel activity"/>
    <property type="evidence" value="ECO:0007669"/>
    <property type="project" value="TreeGrafter"/>
</dbReference>
<dbReference type="Gene3D" id="1.10.287.770">
    <property type="entry name" value="YojJ-like"/>
    <property type="match status" value="1"/>
</dbReference>
<evidence type="ECO:0000256" key="9">
    <source>
        <dbReference type="ARBA" id="ARBA00023201"/>
    </source>
</evidence>
<keyword evidence="14" id="KW-1185">Reference proteome</keyword>
<organism evidence="13">
    <name type="scientific">Oikopleura dioica</name>
    <name type="common">Tunicate</name>
    <dbReference type="NCBI Taxonomy" id="34765"/>
    <lineage>
        <taxon>Eukaryota</taxon>
        <taxon>Metazoa</taxon>
        <taxon>Chordata</taxon>
        <taxon>Tunicata</taxon>
        <taxon>Appendicularia</taxon>
        <taxon>Copelata</taxon>
        <taxon>Oikopleuridae</taxon>
        <taxon>Oikopleura</taxon>
    </lineage>
</organism>
<gene>
    <name evidence="13" type="ORF">GSOID_T00005202001</name>
</gene>
<feature type="transmembrane region" description="Helical" evidence="12">
    <location>
        <begin position="58"/>
        <end position="80"/>
    </location>
</feature>
<evidence type="ECO:0000313" key="13">
    <source>
        <dbReference type="EMBL" id="CBY08620.1"/>
    </source>
</evidence>
<keyword evidence="10 11" id="KW-0407">Ion channel</keyword>
<evidence type="ECO:0000256" key="6">
    <source>
        <dbReference type="ARBA" id="ARBA00023053"/>
    </source>
</evidence>
<reference evidence="13" key="1">
    <citation type="journal article" date="2010" name="Science">
        <title>Plasticity of animal genome architecture unmasked by rapid evolution of a pelagic tunicate.</title>
        <authorList>
            <person name="Denoeud F."/>
            <person name="Henriet S."/>
            <person name="Mungpakdee S."/>
            <person name="Aury J.M."/>
            <person name="Da Silva C."/>
            <person name="Brinkmann H."/>
            <person name="Mikhaleva J."/>
            <person name="Olsen L.C."/>
            <person name="Jubin C."/>
            <person name="Canestro C."/>
            <person name="Bouquet J.M."/>
            <person name="Danks G."/>
            <person name="Poulain J."/>
            <person name="Campsteijn C."/>
            <person name="Adamski M."/>
            <person name="Cross I."/>
            <person name="Yadetie F."/>
            <person name="Muffato M."/>
            <person name="Louis A."/>
            <person name="Butcher S."/>
            <person name="Tsagkogeorga G."/>
            <person name="Konrad A."/>
            <person name="Singh S."/>
            <person name="Jensen M.F."/>
            <person name="Cong E.H."/>
            <person name="Eikeseth-Otteraa H."/>
            <person name="Noel B."/>
            <person name="Anthouard V."/>
            <person name="Porcel B.M."/>
            <person name="Kachouri-Lafond R."/>
            <person name="Nishino A."/>
            <person name="Ugolini M."/>
            <person name="Chourrout P."/>
            <person name="Nishida H."/>
            <person name="Aasland R."/>
            <person name="Huzurbazar S."/>
            <person name="Westhof E."/>
            <person name="Delsuc F."/>
            <person name="Lehrach H."/>
            <person name="Reinhardt R."/>
            <person name="Weissenbach J."/>
            <person name="Roy S.W."/>
            <person name="Artiguenave F."/>
            <person name="Postlethwait J.H."/>
            <person name="Manak J.R."/>
            <person name="Thompson E.M."/>
            <person name="Jaillon O."/>
            <person name="Du Pasquier L."/>
            <person name="Boudinot P."/>
            <person name="Liberles D.A."/>
            <person name="Volff J.N."/>
            <person name="Philippe H."/>
            <person name="Lenhard B."/>
            <person name="Roest Crollius H."/>
            <person name="Wincker P."/>
            <person name="Chourrout D."/>
        </authorList>
    </citation>
    <scope>NUCLEOTIDE SEQUENCE [LARGE SCALE GENOMIC DNA]</scope>
</reference>
<evidence type="ECO:0000313" key="14">
    <source>
        <dbReference type="Proteomes" id="UP000001307"/>
    </source>
</evidence>
<evidence type="ECO:0000256" key="3">
    <source>
        <dbReference type="ARBA" id="ARBA00022461"/>
    </source>
</evidence>
<comment type="similarity">
    <text evidence="11">Belongs to the amiloride-sensitive sodium channel (TC 1.A.6) family.</text>
</comment>
<dbReference type="Gene3D" id="1.10.287.820">
    <property type="entry name" value="Acid-sensing ion channel domain"/>
    <property type="match status" value="1"/>
</dbReference>
<keyword evidence="4 11" id="KW-0812">Transmembrane</keyword>
<sequence length="480" mass="55720">MIIQNKRNNKRFAGCSHSPVYTREGSILQPPTKRTVYTGNAKFLRSLFSRQTAISRRLLWGFILFSGTSYSVFTISFNAVKFTQNPTSIVTETVMHHHLIMPNIYVCPNSQHSKWRIEHNYPDHNRLYRYISTFYGNGEDHHGEELNLTRFDDIPLDEFLANTAPNLKPLRCKFNMRDCPAPTYRLTRYGICQYYSFDNSTVSIPGPQSSLILYVAYNNSDTTTGVLQFVDGFTLFYSQYSDQKHDVMLMSQSTTVLANRLTQVTLYPQEYTYLKPHCGTKKLDFFKQYTTEECHVECSYKAVMDKCKCWPPYFPIYKKEYPMCTFSEHARCISKEYNSFNYSTCGDCPKPCHDLVFNRNVEYGEFHEPIQRLIKKYKLTKRLGILSSVEIGAFQIFFPSLDVTLHREREDYSTTQFVSELGGAAGLFLGVSLISVIKIIDHLFTLAAKHYEDVVQEYSYSVKRVRENICQTDLQVRSTL</sequence>
<keyword evidence="3 11" id="KW-0894">Sodium channel</keyword>
<protein>
    <submittedName>
        <fullName evidence="13">Uncharacterized protein</fullName>
    </submittedName>
</protein>
<keyword evidence="8 12" id="KW-0472">Membrane</keyword>
<dbReference type="EMBL" id="FN653032">
    <property type="protein sequence ID" value="CBY08620.1"/>
    <property type="molecule type" value="Genomic_DNA"/>
</dbReference>
<dbReference type="AlphaFoldDB" id="E4XAT9"/>
<evidence type="ECO:0000256" key="10">
    <source>
        <dbReference type="ARBA" id="ARBA00023303"/>
    </source>
</evidence>
<evidence type="ECO:0000256" key="2">
    <source>
        <dbReference type="ARBA" id="ARBA00022448"/>
    </source>
</evidence>
<comment type="subcellular location">
    <subcellularLocation>
        <location evidence="1">Membrane</location>
        <topology evidence="1">Multi-pass membrane protein</topology>
    </subcellularLocation>
</comment>
<keyword evidence="9 11" id="KW-0739">Sodium transport</keyword>
<dbReference type="OrthoDB" id="6154304at2759"/>
<dbReference type="PANTHER" id="PTHR11690:SF300">
    <property type="entry name" value="PICKPOCKET PROTEIN 19"/>
    <property type="match status" value="1"/>
</dbReference>
<proteinExistence type="inferred from homology"/>
<keyword evidence="5 12" id="KW-1133">Transmembrane helix</keyword>
<dbReference type="GO" id="GO:0005886">
    <property type="term" value="C:plasma membrane"/>
    <property type="evidence" value="ECO:0007669"/>
    <property type="project" value="TreeGrafter"/>
</dbReference>
<keyword evidence="2 11" id="KW-0813">Transport</keyword>
<evidence type="ECO:0000256" key="7">
    <source>
        <dbReference type="ARBA" id="ARBA00023065"/>
    </source>
</evidence>